<dbReference type="STRING" id="869754.A0A1A0H768"/>
<organism evidence="1 2">
    <name type="scientific">Metschnikowia bicuspidata var. bicuspidata NRRL YB-4993</name>
    <dbReference type="NCBI Taxonomy" id="869754"/>
    <lineage>
        <taxon>Eukaryota</taxon>
        <taxon>Fungi</taxon>
        <taxon>Dikarya</taxon>
        <taxon>Ascomycota</taxon>
        <taxon>Saccharomycotina</taxon>
        <taxon>Pichiomycetes</taxon>
        <taxon>Metschnikowiaceae</taxon>
        <taxon>Metschnikowia</taxon>
    </lineage>
</organism>
<dbReference type="AlphaFoldDB" id="A0A1A0H768"/>
<evidence type="ECO:0000313" key="2">
    <source>
        <dbReference type="Proteomes" id="UP000092555"/>
    </source>
</evidence>
<sequence length="247" mass="27688">MTEASTDDTLQMFFNEEFSPASYVDALYLLISGHTDRYSTQKLGTINTKTQELLTHLDYNTSELLHELEKKMELLKKLLSPIGVSEYVLAEESLGTAGSDTSRLQYYVASLKNAVETLSADVAAVKHEAGKPAIDESLEAGHADPVDALILLKQVKARILAVYHVIQNAQRTVSKPTESVILDDEFLATLLLLHESLRSRLREGGDEERAEVSDTVRELRSWVPMFQPFTRFGPPFVKFVVKMENEL</sequence>
<dbReference type="Gene3D" id="6.10.250.2790">
    <property type="match status" value="1"/>
</dbReference>
<dbReference type="GeneID" id="30030824"/>
<keyword evidence="2" id="KW-1185">Reference proteome</keyword>
<comment type="caution">
    <text evidence="1">The sequence shown here is derived from an EMBL/GenBank/DDBJ whole genome shotgun (WGS) entry which is preliminary data.</text>
</comment>
<dbReference type="Proteomes" id="UP000092555">
    <property type="component" value="Unassembled WGS sequence"/>
</dbReference>
<dbReference type="RefSeq" id="XP_018710396.1">
    <property type="nucleotide sequence ID" value="XM_018857848.1"/>
</dbReference>
<proteinExistence type="predicted"/>
<evidence type="ECO:0000313" key="1">
    <source>
        <dbReference type="EMBL" id="OBA19871.1"/>
    </source>
</evidence>
<protein>
    <submittedName>
        <fullName evidence="1">Uncharacterized protein</fullName>
    </submittedName>
</protein>
<dbReference type="OrthoDB" id="4064682at2759"/>
<dbReference type="EMBL" id="LXTC01000005">
    <property type="protein sequence ID" value="OBA19871.1"/>
    <property type="molecule type" value="Genomic_DNA"/>
</dbReference>
<name>A0A1A0H768_9ASCO</name>
<reference evidence="1 2" key="1">
    <citation type="submission" date="2016-05" db="EMBL/GenBank/DDBJ databases">
        <title>Comparative genomics of biotechnologically important yeasts.</title>
        <authorList>
            <consortium name="DOE Joint Genome Institute"/>
            <person name="Riley R."/>
            <person name="Haridas S."/>
            <person name="Wolfe K.H."/>
            <person name="Lopes M.R."/>
            <person name="Hittinger C.T."/>
            <person name="Goker M."/>
            <person name="Salamov A."/>
            <person name="Wisecaver J."/>
            <person name="Long T.M."/>
            <person name="Aerts A.L."/>
            <person name="Barry K."/>
            <person name="Choi C."/>
            <person name="Clum A."/>
            <person name="Coughlan A.Y."/>
            <person name="Deshpande S."/>
            <person name="Douglass A.P."/>
            <person name="Hanson S.J."/>
            <person name="Klenk H.-P."/>
            <person name="LaButti K."/>
            <person name="Lapidus A."/>
            <person name="Lindquist E."/>
            <person name="Lipzen A."/>
            <person name="Meier-kolthoff J.P."/>
            <person name="Ohm R.A."/>
            <person name="Otillar R.P."/>
            <person name="Pangilinan J."/>
            <person name="Peng Y."/>
            <person name="Rokas A."/>
            <person name="Rosa C.A."/>
            <person name="Scheuner C."/>
            <person name="Sibirny A.A."/>
            <person name="Slot J.C."/>
            <person name="Stielow J.B."/>
            <person name="Sun H."/>
            <person name="Kurtzman C.P."/>
            <person name="Blackwell M."/>
            <person name="Grigoriev I.V."/>
            <person name="Jeffries T.W."/>
        </authorList>
    </citation>
    <scope>NUCLEOTIDE SEQUENCE [LARGE SCALE GENOMIC DNA]</scope>
    <source>
        <strain evidence="1 2">NRRL YB-4993</strain>
    </source>
</reference>
<accession>A0A1A0H768</accession>
<gene>
    <name evidence="1" type="ORF">METBIDRAFT_44893</name>
</gene>